<name>A0ABQ8SKB4_PERAM</name>
<dbReference type="EMBL" id="JAJSOF020000027">
    <property type="protein sequence ID" value="KAJ4434162.1"/>
    <property type="molecule type" value="Genomic_DNA"/>
</dbReference>
<gene>
    <name evidence="1" type="ORF">ANN_16484</name>
</gene>
<proteinExistence type="predicted"/>
<dbReference type="Proteomes" id="UP001148838">
    <property type="component" value="Unassembled WGS sequence"/>
</dbReference>
<comment type="caution">
    <text evidence="1">The sequence shown here is derived from an EMBL/GenBank/DDBJ whole genome shotgun (WGS) entry which is preliminary data.</text>
</comment>
<dbReference type="SUPFAM" id="SSF50978">
    <property type="entry name" value="WD40 repeat-like"/>
    <property type="match status" value="1"/>
</dbReference>
<sequence>KEHPAVRLMNLISAVVSVCSSAFLIVHASLPYECHVYSLDSSLQLKHVHKATSKSPFVGVDVNSKKYCTITTKRYVQLWDINSSKHFAHGSIINNKSLADKWCSISYTNEPNNIMMTDRCCTHMLDERINLQNSSLVLCPKEVPHLLEDCEDISLLVQSCLLPNAFYMCTSHQVLLYDIRARSEPLQRWTHMMCSTPLHGSVLSPSSGEEVLCVGNQEPGEIVAIQNTLCGSVPYSEVPPFSIPNLNDAVDSAHKHGLWLDPLTQKRVRLSVIGLTWLPPHASELTFLSKTSAGDVFSHVLHKLQSSRVKMFDTKLKLEDMNVNAELVKDYSEEEDLKHLADWEKKVRKGKQSGVLKATRIRNMSRTYKGLLSRKKEIYQIPIKKRSKRDKWMISKKKLHQFVDVLAPRILTIWNIEDEPEWNYDTDSSFDEDDAPTSYDKVKEWLKSSQKDDTPHNLALESEIAVTTPDESITKLEMKNEREYPYEATTPSSMLQDPSREKTREKFRGYVVVYNITVILRSQAEFSVIQSIISQSKQARLVCGVRLEYEPKSSVRPVHLRQHPDNLRFNRVENAVGGT</sequence>
<keyword evidence="2" id="KW-1185">Reference proteome</keyword>
<accession>A0ABQ8SKB4</accession>
<evidence type="ECO:0000313" key="2">
    <source>
        <dbReference type="Proteomes" id="UP001148838"/>
    </source>
</evidence>
<dbReference type="InterPro" id="IPR036322">
    <property type="entry name" value="WD40_repeat_dom_sf"/>
</dbReference>
<organism evidence="1 2">
    <name type="scientific">Periplaneta americana</name>
    <name type="common">American cockroach</name>
    <name type="synonym">Blatta americana</name>
    <dbReference type="NCBI Taxonomy" id="6978"/>
    <lineage>
        <taxon>Eukaryota</taxon>
        <taxon>Metazoa</taxon>
        <taxon>Ecdysozoa</taxon>
        <taxon>Arthropoda</taxon>
        <taxon>Hexapoda</taxon>
        <taxon>Insecta</taxon>
        <taxon>Pterygota</taxon>
        <taxon>Neoptera</taxon>
        <taxon>Polyneoptera</taxon>
        <taxon>Dictyoptera</taxon>
        <taxon>Blattodea</taxon>
        <taxon>Blattoidea</taxon>
        <taxon>Blattidae</taxon>
        <taxon>Blattinae</taxon>
        <taxon>Periplaneta</taxon>
    </lineage>
</organism>
<reference evidence="1 2" key="1">
    <citation type="journal article" date="2022" name="Allergy">
        <title>Genome assembly and annotation of Periplaneta americana reveal a comprehensive cockroach allergen profile.</title>
        <authorList>
            <person name="Wang L."/>
            <person name="Xiong Q."/>
            <person name="Saelim N."/>
            <person name="Wang L."/>
            <person name="Nong W."/>
            <person name="Wan A.T."/>
            <person name="Shi M."/>
            <person name="Liu X."/>
            <person name="Cao Q."/>
            <person name="Hui J.H.L."/>
            <person name="Sookrung N."/>
            <person name="Leung T.F."/>
            <person name="Tungtrongchitr A."/>
            <person name="Tsui S.K.W."/>
        </authorList>
    </citation>
    <scope>NUCLEOTIDE SEQUENCE [LARGE SCALE GENOMIC DNA]</scope>
    <source>
        <strain evidence="1">PWHHKU_190912</strain>
    </source>
</reference>
<feature type="non-terminal residue" evidence="1">
    <location>
        <position position="1"/>
    </location>
</feature>
<evidence type="ECO:0000313" key="1">
    <source>
        <dbReference type="EMBL" id="KAJ4434162.1"/>
    </source>
</evidence>
<protein>
    <submittedName>
        <fullName evidence="1">Uncharacterized protein</fullName>
    </submittedName>
</protein>